<dbReference type="PRINTS" id="PR00109">
    <property type="entry name" value="TYRKINASE"/>
</dbReference>
<dbReference type="InterPro" id="IPR001245">
    <property type="entry name" value="Ser-Thr/Tyr_kinase_cat_dom"/>
</dbReference>
<feature type="compositionally biased region" description="Low complexity" evidence="10">
    <location>
        <begin position="281"/>
        <end position="290"/>
    </location>
</feature>
<dbReference type="SMART" id="SM00220">
    <property type="entry name" value="S_TKc"/>
    <property type="match status" value="1"/>
</dbReference>
<dbReference type="AlphaFoldDB" id="A0AA88GQ45"/>
<evidence type="ECO:0000256" key="4">
    <source>
        <dbReference type="ARBA" id="ARBA00022741"/>
    </source>
</evidence>
<dbReference type="PROSITE" id="PS50011">
    <property type="entry name" value="PROTEIN_KINASE_DOM"/>
    <property type="match status" value="1"/>
</dbReference>
<evidence type="ECO:0000256" key="6">
    <source>
        <dbReference type="ARBA" id="ARBA00022840"/>
    </source>
</evidence>
<comment type="catalytic activity">
    <reaction evidence="7">
        <text>L-threonyl-[protein] + ATP = O-phospho-L-threonyl-[protein] + ADP + H(+)</text>
        <dbReference type="Rhea" id="RHEA:46608"/>
        <dbReference type="Rhea" id="RHEA-COMP:11060"/>
        <dbReference type="Rhea" id="RHEA-COMP:11605"/>
        <dbReference type="ChEBI" id="CHEBI:15378"/>
        <dbReference type="ChEBI" id="CHEBI:30013"/>
        <dbReference type="ChEBI" id="CHEBI:30616"/>
        <dbReference type="ChEBI" id="CHEBI:61977"/>
        <dbReference type="ChEBI" id="CHEBI:456216"/>
        <dbReference type="EC" id="2.7.11.1"/>
    </reaction>
</comment>
<dbReference type="GO" id="GO:0004674">
    <property type="term" value="F:protein serine/threonine kinase activity"/>
    <property type="evidence" value="ECO:0007669"/>
    <property type="project" value="UniProtKB-KW"/>
</dbReference>
<feature type="domain" description="Protein kinase" evidence="11">
    <location>
        <begin position="4"/>
        <end position="258"/>
    </location>
</feature>
<evidence type="ECO:0000256" key="3">
    <source>
        <dbReference type="ARBA" id="ARBA00022679"/>
    </source>
</evidence>
<keyword evidence="3" id="KW-0808">Transferase</keyword>
<dbReference type="FunFam" id="3.30.200.20:FF:000631">
    <property type="entry name" value="Serine/threonine-protein kinase NEK"/>
    <property type="match status" value="1"/>
</dbReference>
<dbReference type="PANTHER" id="PTHR44899:SF3">
    <property type="entry name" value="SERINE_THREONINE-PROTEIN KINASE NEK1"/>
    <property type="match status" value="1"/>
</dbReference>
<protein>
    <recommendedName>
        <fullName evidence="1">non-specific serine/threonine protein kinase</fullName>
        <ecNumber evidence="1">2.7.11.1</ecNumber>
    </recommendedName>
</protein>
<dbReference type="Gene3D" id="1.10.510.10">
    <property type="entry name" value="Transferase(Phosphotransferase) domain 1"/>
    <property type="match status" value="1"/>
</dbReference>
<organism evidence="12 13">
    <name type="scientific">Naegleria lovaniensis</name>
    <name type="common">Amoeba</name>
    <dbReference type="NCBI Taxonomy" id="51637"/>
    <lineage>
        <taxon>Eukaryota</taxon>
        <taxon>Discoba</taxon>
        <taxon>Heterolobosea</taxon>
        <taxon>Tetramitia</taxon>
        <taxon>Eutetramitia</taxon>
        <taxon>Vahlkampfiidae</taxon>
        <taxon>Naegleria</taxon>
    </lineage>
</organism>
<feature type="binding site" evidence="9">
    <location>
        <position position="33"/>
    </location>
    <ligand>
        <name>ATP</name>
        <dbReference type="ChEBI" id="CHEBI:30616"/>
    </ligand>
</feature>
<dbReference type="PROSITE" id="PS00107">
    <property type="entry name" value="PROTEIN_KINASE_ATP"/>
    <property type="match status" value="1"/>
</dbReference>
<evidence type="ECO:0000313" key="13">
    <source>
        <dbReference type="Proteomes" id="UP000816034"/>
    </source>
</evidence>
<accession>A0AA88GQ45</accession>
<dbReference type="Proteomes" id="UP000816034">
    <property type="component" value="Unassembled WGS sequence"/>
</dbReference>
<keyword evidence="5" id="KW-0418">Kinase</keyword>
<evidence type="ECO:0000256" key="5">
    <source>
        <dbReference type="ARBA" id="ARBA00022777"/>
    </source>
</evidence>
<keyword evidence="2" id="KW-0723">Serine/threonine-protein kinase</keyword>
<dbReference type="GO" id="GO:0005524">
    <property type="term" value="F:ATP binding"/>
    <property type="evidence" value="ECO:0007669"/>
    <property type="project" value="UniProtKB-UniRule"/>
</dbReference>
<feature type="compositionally biased region" description="Basic and acidic residues" evidence="10">
    <location>
        <begin position="269"/>
        <end position="280"/>
    </location>
</feature>
<dbReference type="EC" id="2.7.11.1" evidence="1"/>
<dbReference type="InterPro" id="IPR051131">
    <property type="entry name" value="NEK_Ser/Thr_kinase_NIMA"/>
</dbReference>
<evidence type="ECO:0000256" key="7">
    <source>
        <dbReference type="ARBA" id="ARBA00047899"/>
    </source>
</evidence>
<dbReference type="InterPro" id="IPR011009">
    <property type="entry name" value="Kinase-like_dom_sf"/>
</dbReference>
<keyword evidence="4 9" id="KW-0547">Nucleotide-binding</keyword>
<feature type="region of interest" description="Disordered" evidence="10">
    <location>
        <begin position="340"/>
        <end position="359"/>
    </location>
</feature>
<evidence type="ECO:0000256" key="10">
    <source>
        <dbReference type="SAM" id="MobiDB-lite"/>
    </source>
</evidence>
<evidence type="ECO:0000256" key="1">
    <source>
        <dbReference type="ARBA" id="ARBA00012513"/>
    </source>
</evidence>
<keyword evidence="6 9" id="KW-0067">ATP-binding</keyword>
<comment type="caution">
    <text evidence="12">The sequence shown here is derived from an EMBL/GenBank/DDBJ whole genome shotgun (WGS) entry which is preliminary data.</text>
</comment>
<dbReference type="FunFam" id="1.10.510.10:FF:000172">
    <property type="entry name" value="serine/threonine-protein kinase Nek1 isoform X1"/>
    <property type="match status" value="1"/>
</dbReference>
<sequence length="720" mass="83405">MQNYKKVKVVGKGTFGQAVLVQSKIDNNLYIIKQIEISSIPEKERKEALNEVKVLSSLQHPNIVKYVDSFTEGGKLNIVMEYASQGDLYEKIKLQKSTLFPEEKILDWFIQICMAVKYIHDRRILHRDLKTQNIFIAADGTVKLGDFGISKVLQSTMECAKTLVGTPYYLSPELCQEKPYNNKSDVWSLGCILYELTTLKHAFEANNMKALVGKILRGTYPPISATYTAELRNLVAKMLQKDPKDRPSINSVLKVPFIQQRMEFLLAKGESEMSGEKKDSPSISIISDSSNAKPPITPPTALKDNKVFASNTNNNKMPIIVNNNPPPLLAKYNEKDIRVPSSKLPSAAPSKVGNLADHRNLEEKRRKVLLEQREKEKERLLKLQKEKEKRQQEEDQRLKDIAERRREYELKQKQYVEEKLERERRSIYEEARINALRNKMRVKQDEESVYNNKYLNKYLPKDDIPSKENKLKKEEDLKKKEEEKLAQFRKQQYWDIRKQAEANRKRVESQLLEGSDSEKSEAPSVFDEGNKLSLAERQLLAEEKRRKERLLRLRGNVVNNDNYNSGYRSNILINDQHNQFNQHLDEVNMNNAILISMKNVVGDIKKNNSNDDDEIFTSEEQQANSPVPQKFKLMGKTLQLNNAKDNDSLHFRIESLRKFLEEALGDDVLIRVYKLLRRDDVAEGIIECQIQELLGIKHSYLPLVHQLIFCEDILNENQIS</sequence>
<dbReference type="CDD" id="cd08215">
    <property type="entry name" value="STKc_Nek"/>
    <property type="match status" value="1"/>
</dbReference>
<dbReference type="RefSeq" id="XP_044548006.1">
    <property type="nucleotide sequence ID" value="XM_044695289.1"/>
</dbReference>
<dbReference type="SUPFAM" id="SSF56112">
    <property type="entry name" value="Protein kinase-like (PK-like)"/>
    <property type="match status" value="1"/>
</dbReference>
<dbReference type="EMBL" id="PYSW02000024">
    <property type="protein sequence ID" value="KAG2382327.1"/>
    <property type="molecule type" value="Genomic_DNA"/>
</dbReference>
<dbReference type="InterPro" id="IPR000719">
    <property type="entry name" value="Prot_kinase_dom"/>
</dbReference>
<evidence type="ECO:0000256" key="8">
    <source>
        <dbReference type="ARBA" id="ARBA00048679"/>
    </source>
</evidence>
<reference evidence="12 13" key="1">
    <citation type="journal article" date="2018" name="BMC Genomics">
        <title>The genome of Naegleria lovaniensis, the basis for a comparative approach to unravel pathogenicity factors of the human pathogenic amoeba N. fowleri.</title>
        <authorList>
            <person name="Liechti N."/>
            <person name="Schurch N."/>
            <person name="Bruggmann R."/>
            <person name="Wittwer M."/>
        </authorList>
    </citation>
    <scope>NUCLEOTIDE SEQUENCE [LARGE SCALE GENOMIC DNA]</scope>
    <source>
        <strain evidence="12 13">ATCC 30569</strain>
    </source>
</reference>
<evidence type="ECO:0000256" key="2">
    <source>
        <dbReference type="ARBA" id="ARBA00022527"/>
    </source>
</evidence>
<feature type="region of interest" description="Disordered" evidence="10">
    <location>
        <begin position="269"/>
        <end position="303"/>
    </location>
</feature>
<feature type="region of interest" description="Disordered" evidence="10">
    <location>
        <begin position="459"/>
        <end position="478"/>
    </location>
</feature>
<name>A0AA88GQ45_NAELO</name>
<dbReference type="Pfam" id="PF00069">
    <property type="entry name" value="Pkinase"/>
    <property type="match status" value="1"/>
</dbReference>
<comment type="catalytic activity">
    <reaction evidence="8">
        <text>L-seryl-[protein] + ATP = O-phospho-L-seryl-[protein] + ADP + H(+)</text>
        <dbReference type="Rhea" id="RHEA:17989"/>
        <dbReference type="Rhea" id="RHEA-COMP:9863"/>
        <dbReference type="Rhea" id="RHEA-COMP:11604"/>
        <dbReference type="ChEBI" id="CHEBI:15378"/>
        <dbReference type="ChEBI" id="CHEBI:29999"/>
        <dbReference type="ChEBI" id="CHEBI:30616"/>
        <dbReference type="ChEBI" id="CHEBI:83421"/>
        <dbReference type="ChEBI" id="CHEBI:456216"/>
        <dbReference type="EC" id="2.7.11.1"/>
    </reaction>
</comment>
<proteinExistence type="predicted"/>
<keyword evidence="13" id="KW-1185">Reference proteome</keyword>
<dbReference type="InterPro" id="IPR008271">
    <property type="entry name" value="Ser/Thr_kinase_AS"/>
</dbReference>
<evidence type="ECO:0000313" key="12">
    <source>
        <dbReference type="EMBL" id="KAG2382327.1"/>
    </source>
</evidence>
<gene>
    <name evidence="12" type="ORF">C9374_005529</name>
</gene>
<feature type="compositionally biased region" description="Low complexity" evidence="10">
    <location>
        <begin position="340"/>
        <end position="351"/>
    </location>
</feature>
<feature type="region of interest" description="Disordered" evidence="10">
    <location>
        <begin position="508"/>
        <end position="527"/>
    </location>
</feature>
<evidence type="ECO:0000259" key="11">
    <source>
        <dbReference type="PROSITE" id="PS50011"/>
    </source>
</evidence>
<dbReference type="GeneID" id="68097984"/>
<dbReference type="InterPro" id="IPR017441">
    <property type="entry name" value="Protein_kinase_ATP_BS"/>
</dbReference>
<evidence type="ECO:0000256" key="9">
    <source>
        <dbReference type="PROSITE-ProRule" id="PRU10141"/>
    </source>
</evidence>
<dbReference type="Gene3D" id="3.30.200.20">
    <property type="entry name" value="Phosphorylase Kinase, domain 1"/>
    <property type="match status" value="1"/>
</dbReference>
<dbReference type="PANTHER" id="PTHR44899">
    <property type="entry name" value="CAMK FAMILY PROTEIN KINASE"/>
    <property type="match status" value="1"/>
</dbReference>
<dbReference type="PROSITE" id="PS00108">
    <property type="entry name" value="PROTEIN_KINASE_ST"/>
    <property type="match status" value="1"/>
</dbReference>